<dbReference type="SUPFAM" id="SSF53335">
    <property type="entry name" value="S-adenosyl-L-methionine-dependent methyltransferases"/>
    <property type="match status" value="1"/>
</dbReference>
<dbReference type="RefSeq" id="WP_176635548.1">
    <property type="nucleotide sequence ID" value="NZ_JAAMFM010000020.1"/>
</dbReference>
<comment type="caution">
    <text evidence="7">The sequence shown here is derived from an EMBL/GenBank/DDBJ whole genome shotgun (WGS) entry which is preliminary data.</text>
</comment>
<reference evidence="7 8" key="1">
    <citation type="submission" date="2020-02" db="EMBL/GenBank/DDBJ databases">
        <title>Genome sequence of strain AETb3-4.</title>
        <authorList>
            <person name="Gao J."/>
            <person name="Zhang X."/>
        </authorList>
    </citation>
    <scope>NUCLEOTIDE SEQUENCE [LARGE SCALE GENOMIC DNA]</scope>
    <source>
        <strain evidence="7 8">AETb3-4</strain>
    </source>
</reference>
<dbReference type="Gene3D" id="3.40.50.150">
    <property type="entry name" value="Vaccinia Virus protein VP39"/>
    <property type="match status" value="1"/>
</dbReference>
<dbReference type="PANTHER" id="PTHR18895">
    <property type="entry name" value="HEMK METHYLTRANSFERASE"/>
    <property type="match status" value="1"/>
</dbReference>
<dbReference type="EC" id="2.1.1.297" evidence="1"/>
<gene>
    <name evidence="7" type="ORF">G6034_13080</name>
</gene>
<dbReference type="CDD" id="cd02440">
    <property type="entry name" value="AdoMet_MTases"/>
    <property type="match status" value="1"/>
</dbReference>
<evidence type="ECO:0000256" key="3">
    <source>
        <dbReference type="ARBA" id="ARBA00022679"/>
    </source>
</evidence>
<feature type="domain" description="Methyltransferase small" evidence="6">
    <location>
        <begin position="107"/>
        <end position="185"/>
    </location>
</feature>
<evidence type="ECO:0000256" key="1">
    <source>
        <dbReference type="ARBA" id="ARBA00012771"/>
    </source>
</evidence>
<keyword evidence="4" id="KW-0949">S-adenosyl-L-methionine</keyword>
<dbReference type="NCBIfam" id="TIGR00536">
    <property type="entry name" value="hemK_fam"/>
    <property type="match status" value="1"/>
</dbReference>
<dbReference type="GO" id="GO:0032259">
    <property type="term" value="P:methylation"/>
    <property type="evidence" value="ECO:0007669"/>
    <property type="project" value="UniProtKB-KW"/>
</dbReference>
<dbReference type="InterPro" id="IPR022446">
    <property type="entry name" value="MeTrfrase_put"/>
</dbReference>
<name>A0A7Y7M0A6_9MICC</name>
<dbReference type="GO" id="GO:0102559">
    <property type="term" value="F:peptide chain release factor N(5)-glutamine methyltransferase activity"/>
    <property type="evidence" value="ECO:0007669"/>
    <property type="project" value="UniProtKB-EC"/>
</dbReference>
<protein>
    <recommendedName>
        <fullName evidence="1">peptide chain release factor N(5)-glutamine methyltransferase</fullName>
        <ecNumber evidence="1">2.1.1.297</ecNumber>
    </recommendedName>
</protein>
<accession>A0A7Y7M0A6</accession>
<dbReference type="InterPro" id="IPR004556">
    <property type="entry name" value="HemK-like"/>
</dbReference>
<sequence length="272" mass="28459">MTAPFQDLTTAELTARLRAAGCVYAEEEAAILLGAAGTAQELDDMAARRVKGFPLEHIVGWAAFHSLRIKVAPGVFVPRLRTEFLVREAAAILRREGGTAGGGGNAVVLDLCCGSGAIGAALAAELPRLEIHAADIDPAAVACAAANLALFTGAVHCGDLFEPLPAALRGRFRIITANAPYVPTQDIAFMPQEARLFEPDAALDGGADGLDIQRRIAGQAREWLRPGGHLIVESSPAQAAESVRILERNGFRAASVHSEQLDGTAVIGRRGG</sequence>
<dbReference type="AlphaFoldDB" id="A0A7Y7M0A6"/>
<dbReference type="Pfam" id="PF05175">
    <property type="entry name" value="MTS"/>
    <property type="match status" value="1"/>
</dbReference>
<keyword evidence="2" id="KW-0489">Methyltransferase</keyword>
<evidence type="ECO:0000259" key="6">
    <source>
        <dbReference type="Pfam" id="PF05175"/>
    </source>
</evidence>
<dbReference type="InterPro" id="IPR050320">
    <property type="entry name" value="N5-glutamine_MTase"/>
</dbReference>
<evidence type="ECO:0000313" key="7">
    <source>
        <dbReference type="EMBL" id="NVM95829.1"/>
    </source>
</evidence>
<evidence type="ECO:0000256" key="2">
    <source>
        <dbReference type="ARBA" id="ARBA00022603"/>
    </source>
</evidence>
<comment type="catalytic activity">
    <reaction evidence="5">
        <text>L-glutaminyl-[peptide chain release factor] + S-adenosyl-L-methionine = N(5)-methyl-L-glutaminyl-[peptide chain release factor] + S-adenosyl-L-homocysteine + H(+)</text>
        <dbReference type="Rhea" id="RHEA:42896"/>
        <dbReference type="Rhea" id="RHEA-COMP:10271"/>
        <dbReference type="Rhea" id="RHEA-COMP:10272"/>
        <dbReference type="ChEBI" id="CHEBI:15378"/>
        <dbReference type="ChEBI" id="CHEBI:30011"/>
        <dbReference type="ChEBI" id="CHEBI:57856"/>
        <dbReference type="ChEBI" id="CHEBI:59789"/>
        <dbReference type="ChEBI" id="CHEBI:61891"/>
        <dbReference type="EC" id="2.1.1.297"/>
    </reaction>
</comment>
<dbReference type="InterPro" id="IPR029063">
    <property type="entry name" value="SAM-dependent_MTases_sf"/>
</dbReference>
<keyword evidence="3" id="KW-0808">Transferase</keyword>
<organism evidence="7 8">
    <name type="scientific">Arthrobacter wenxiniae</name>
    <dbReference type="NCBI Taxonomy" id="2713570"/>
    <lineage>
        <taxon>Bacteria</taxon>
        <taxon>Bacillati</taxon>
        <taxon>Actinomycetota</taxon>
        <taxon>Actinomycetes</taxon>
        <taxon>Micrococcales</taxon>
        <taxon>Micrococcaceae</taxon>
        <taxon>Arthrobacter</taxon>
    </lineage>
</organism>
<dbReference type="NCBIfam" id="TIGR03704">
    <property type="entry name" value="PrmC_rel_meth"/>
    <property type="match status" value="1"/>
</dbReference>
<dbReference type="InterPro" id="IPR007848">
    <property type="entry name" value="Small_mtfrase_dom"/>
</dbReference>
<dbReference type="EMBL" id="JAAMFM010000020">
    <property type="protein sequence ID" value="NVM95829.1"/>
    <property type="molecule type" value="Genomic_DNA"/>
</dbReference>
<dbReference type="PANTHER" id="PTHR18895:SF74">
    <property type="entry name" value="MTRF1L RELEASE FACTOR GLUTAMINE METHYLTRANSFERASE"/>
    <property type="match status" value="1"/>
</dbReference>
<evidence type="ECO:0000313" key="8">
    <source>
        <dbReference type="Proteomes" id="UP000543556"/>
    </source>
</evidence>
<keyword evidence="8" id="KW-1185">Reference proteome</keyword>
<evidence type="ECO:0000256" key="4">
    <source>
        <dbReference type="ARBA" id="ARBA00022691"/>
    </source>
</evidence>
<dbReference type="Proteomes" id="UP000543556">
    <property type="component" value="Unassembled WGS sequence"/>
</dbReference>
<proteinExistence type="predicted"/>
<evidence type="ECO:0000256" key="5">
    <source>
        <dbReference type="ARBA" id="ARBA00048391"/>
    </source>
</evidence>